<dbReference type="NCBIfam" id="TIGR03595">
    <property type="entry name" value="Obg_CgtA_exten"/>
    <property type="match status" value="1"/>
</dbReference>
<dbReference type="Gene3D" id="2.70.210.12">
    <property type="entry name" value="GTP1/OBG domain"/>
    <property type="match status" value="1"/>
</dbReference>
<feature type="binding site" evidence="9">
    <location>
        <position position="192"/>
    </location>
    <ligand>
        <name>Mg(2+)</name>
        <dbReference type="ChEBI" id="CHEBI:18420"/>
    </ligand>
</feature>
<name>A0A0A0IBM2_CLONO</name>
<evidence type="ECO:0000256" key="9">
    <source>
        <dbReference type="HAMAP-Rule" id="MF_01454"/>
    </source>
</evidence>
<feature type="binding site" evidence="9">
    <location>
        <position position="172"/>
    </location>
    <ligand>
        <name>Mg(2+)</name>
        <dbReference type="ChEBI" id="CHEBI:18420"/>
    </ligand>
</feature>
<dbReference type="InterPro" id="IPR006169">
    <property type="entry name" value="GTP1_OBG_dom"/>
</dbReference>
<evidence type="ECO:0000256" key="8">
    <source>
        <dbReference type="ARBA" id="ARBA00023134"/>
    </source>
</evidence>
<dbReference type="Pfam" id="PF01926">
    <property type="entry name" value="MMR_HSR1"/>
    <property type="match status" value="1"/>
</dbReference>
<feature type="domain" description="OCT" evidence="11">
    <location>
        <begin position="345"/>
        <end position="424"/>
    </location>
</feature>
<evidence type="ECO:0000313" key="13">
    <source>
        <dbReference type="EMBL" id="KGM97933.1"/>
    </source>
</evidence>
<feature type="domain" description="Obg" evidence="12">
    <location>
        <begin position="1"/>
        <end position="158"/>
    </location>
</feature>
<accession>A0A0A0IBM2</accession>
<dbReference type="InterPro" id="IPR036346">
    <property type="entry name" value="GTP-bd_prot_GTP1/OBG_C_sf"/>
</dbReference>
<feature type="binding site" evidence="9">
    <location>
        <begin position="212"/>
        <end position="215"/>
    </location>
    <ligand>
        <name>GTP</name>
        <dbReference type="ChEBI" id="CHEBI:37565"/>
    </ligand>
</feature>
<dbReference type="Pfam" id="PF01018">
    <property type="entry name" value="GTP1_OBG"/>
    <property type="match status" value="1"/>
</dbReference>
<dbReference type="PANTHER" id="PTHR11702">
    <property type="entry name" value="DEVELOPMENTALLY REGULATED GTP-BINDING PROTEIN-RELATED"/>
    <property type="match status" value="1"/>
</dbReference>
<dbReference type="GO" id="GO:0005737">
    <property type="term" value="C:cytoplasm"/>
    <property type="evidence" value="ECO:0007669"/>
    <property type="project" value="UniProtKB-SubCell"/>
</dbReference>
<dbReference type="InterPro" id="IPR027417">
    <property type="entry name" value="P-loop_NTPase"/>
</dbReference>
<evidence type="ECO:0000256" key="1">
    <source>
        <dbReference type="ARBA" id="ARBA00001946"/>
    </source>
</evidence>
<evidence type="ECO:0000256" key="4">
    <source>
        <dbReference type="ARBA" id="ARBA00022723"/>
    </source>
</evidence>
<dbReference type="InterPro" id="IPR031167">
    <property type="entry name" value="G_OBG"/>
</dbReference>
<dbReference type="PROSITE" id="PS51883">
    <property type="entry name" value="OBG"/>
    <property type="match status" value="1"/>
</dbReference>
<keyword evidence="7 9" id="KW-0460">Magnesium</keyword>
<dbReference type="PRINTS" id="PR00326">
    <property type="entry name" value="GTP1OBG"/>
</dbReference>
<gene>
    <name evidence="9" type="primary">obg</name>
    <name evidence="13" type="ORF">Z968_01845</name>
</gene>
<comment type="cofactor">
    <cofactor evidence="1 9">
        <name>Mg(2+)</name>
        <dbReference type="ChEBI" id="CHEBI:18420"/>
    </cofactor>
</comment>
<dbReference type="InterPro" id="IPR014100">
    <property type="entry name" value="GTP-bd_Obg/CgtA"/>
</dbReference>
<dbReference type="CDD" id="cd01898">
    <property type="entry name" value="Obg"/>
    <property type="match status" value="1"/>
</dbReference>
<dbReference type="InterPro" id="IPR006074">
    <property type="entry name" value="GTP1-OBG_CS"/>
</dbReference>
<dbReference type="PROSITE" id="PS51881">
    <property type="entry name" value="OCT"/>
    <property type="match status" value="1"/>
</dbReference>
<dbReference type="SUPFAM" id="SSF52540">
    <property type="entry name" value="P-loop containing nucleoside triphosphate hydrolases"/>
    <property type="match status" value="1"/>
</dbReference>
<proteinExistence type="inferred from homology"/>
<keyword evidence="8 9" id="KW-0342">GTP-binding</keyword>
<feature type="domain" description="OBG-type G" evidence="10">
    <location>
        <begin position="159"/>
        <end position="331"/>
    </location>
</feature>
<comment type="subcellular location">
    <subcellularLocation>
        <location evidence="9">Cytoplasm</location>
    </subcellularLocation>
</comment>
<reference evidence="13 14" key="1">
    <citation type="submission" date="2014-01" db="EMBL/GenBank/DDBJ databases">
        <title>Plasmidome dynamics in the species complex Clostridium novyi sensu lato converts strains of independent lineages into distinctly different pathogens.</title>
        <authorList>
            <person name="Skarin H."/>
            <person name="Segerman B."/>
        </authorList>
    </citation>
    <scope>NUCLEOTIDE SEQUENCE [LARGE SCALE GENOMIC DNA]</scope>
    <source>
        <strain evidence="13 14">4552</strain>
    </source>
</reference>
<dbReference type="Gene3D" id="3.30.300.350">
    <property type="entry name" value="GTP-binding protein OBG, C-terminal domain"/>
    <property type="match status" value="1"/>
</dbReference>
<dbReference type="NCBIfam" id="TIGR02729">
    <property type="entry name" value="Obg_CgtA"/>
    <property type="match status" value="1"/>
</dbReference>
<dbReference type="SUPFAM" id="SSF82051">
    <property type="entry name" value="Obg GTP-binding protein N-terminal domain"/>
    <property type="match status" value="1"/>
</dbReference>
<dbReference type="GO" id="GO:0000287">
    <property type="term" value="F:magnesium ion binding"/>
    <property type="evidence" value="ECO:0007669"/>
    <property type="project" value="InterPro"/>
</dbReference>
<dbReference type="Pfam" id="PF09269">
    <property type="entry name" value="DUF1967"/>
    <property type="match status" value="1"/>
</dbReference>
<comment type="function">
    <text evidence="9">An essential GTPase which binds GTP, GDP and possibly (p)ppGpp with moderate affinity, with high nucleotide exchange rates and a fairly low GTP hydrolysis rate. Plays a role in control of the cell cycle, stress response, ribosome biogenesis and in those bacteria that undergo differentiation, in morphogenesis control.</text>
</comment>
<dbReference type="InterPro" id="IPR006073">
    <property type="entry name" value="GTP-bd"/>
</dbReference>
<dbReference type="NCBIfam" id="NF008954">
    <property type="entry name" value="PRK12296.1"/>
    <property type="match status" value="1"/>
</dbReference>
<dbReference type="FunFam" id="2.70.210.12:FF:000001">
    <property type="entry name" value="GTPase Obg"/>
    <property type="match status" value="1"/>
</dbReference>
<keyword evidence="3 9" id="KW-0963">Cytoplasm</keyword>
<keyword evidence="4 9" id="KW-0479">Metal-binding</keyword>
<keyword evidence="6 9" id="KW-0378">Hydrolase</keyword>
<feature type="binding site" evidence="9">
    <location>
        <begin position="312"/>
        <end position="314"/>
    </location>
    <ligand>
        <name>GTP</name>
        <dbReference type="ChEBI" id="CHEBI:37565"/>
    </ligand>
</feature>
<comment type="subunit">
    <text evidence="9">Monomer.</text>
</comment>
<dbReference type="InterPro" id="IPR036726">
    <property type="entry name" value="GTP1_OBG_dom_sf"/>
</dbReference>
<dbReference type="NCBIfam" id="TIGR00231">
    <property type="entry name" value="small_GTP"/>
    <property type="match status" value="1"/>
</dbReference>
<dbReference type="SUPFAM" id="SSF102741">
    <property type="entry name" value="Obg GTP-binding protein C-terminal domain"/>
    <property type="match status" value="1"/>
</dbReference>
<dbReference type="HAMAP" id="MF_01454">
    <property type="entry name" value="GTPase_Obg"/>
    <property type="match status" value="1"/>
</dbReference>
<dbReference type="NCBIfam" id="NF008956">
    <property type="entry name" value="PRK12299.1"/>
    <property type="match status" value="1"/>
</dbReference>
<dbReference type="Proteomes" id="UP000030012">
    <property type="component" value="Unassembled WGS sequence"/>
</dbReference>
<dbReference type="NCBIfam" id="NF008955">
    <property type="entry name" value="PRK12297.1"/>
    <property type="match status" value="1"/>
</dbReference>
<protein>
    <recommendedName>
        <fullName evidence="9">GTPase Obg</fullName>
        <ecNumber evidence="9">3.6.5.-</ecNumber>
    </recommendedName>
    <alternativeName>
        <fullName evidence="9">GTP-binding protein Obg</fullName>
    </alternativeName>
</protein>
<dbReference type="RefSeq" id="WP_039252549.1">
    <property type="nucleotide sequence ID" value="NZ_JENJ01000005.1"/>
</dbReference>
<dbReference type="GO" id="GO:0005525">
    <property type="term" value="F:GTP binding"/>
    <property type="evidence" value="ECO:0007669"/>
    <property type="project" value="UniProtKB-UniRule"/>
</dbReference>
<evidence type="ECO:0000259" key="11">
    <source>
        <dbReference type="PROSITE" id="PS51881"/>
    </source>
</evidence>
<dbReference type="AlphaFoldDB" id="A0A0A0IBM2"/>
<evidence type="ECO:0000313" key="14">
    <source>
        <dbReference type="Proteomes" id="UP000030012"/>
    </source>
</evidence>
<evidence type="ECO:0000256" key="7">
    <source>
        <dbReference type="ARBA" id="ARBA00022842"/>
    </source>
</evidence>
<dbReference type="InterPro" id="IPR045086">
    <property type="entry name" value="OBG_GTPase"/>
</dbReference>
<dbReference type="InterPro" id="IPR005225">
    <property type="entry name" value="Small_GTP-bd"/>
</dbReference>
<evidence type="ECO:0000256" key="6">
    <source>
        <dbReference type="ARBA" id="ARBA00022801"/>
    </source>
</evidence>
<evidence type="ECO:0000256" key="2">
    <source>
        <dbReference type="ARBA" id="ARBA00007699"/>
    </source>
</evidence>
<dbReference type="GO" id="GO:0003924">
    <property type="term" value="F:GTPase activity"/>
    <property type="evidence" value="ECO:0007669"/>
    <property type="project" value="UniProtKB-UniRule"/>
</dbReference>
<keyword evidence="5 9" id="KW-0547">Nucleotide-binding</keyword>
<dbReference type="InterPro" id="IPR015349">
    <property type="entry name" value="OCT_dom"/>
</dbReference>
<comment type="similarity">
    <text evidence="2 9">Belongs to the TRAFAC class OBG-HflX-like GTPase superfamily. OBG GTPase family.</text>
</comment>
<feature type="binding site" evidence="9">
    <location>
        <begin position="282"/>
        <end position="285"/>
    </location>
    <ligand>
        <name>GTP</name>
        <dbReference type="ChEBI" id="CHEBI:37565"/>
    </ligand>
</feature>
<dbReference type="GO" id="GO:0042254">
    <property type="term" value="P:ribosome biogenesis"/>
    <property type="evidence" value="ECO:0007669"/>
    <property type="project" value="UniProtKB-UniRule"/>
</dbReference>
<evidence type="ECO:0000256" key="3">
    <source>
        <dbReference type="ARBA" id="ARBA00022490"/>
    </source>
</evidence>
<organism evidence="13 14">
    <name type="scientific">Clostridium novyi A str. 4552</name>
    <dbReference type="NCBI Taxonomy" id="1444289"/>
    <lineage>
        <taxon>Bacteria</taxon>
        <taxon>Bacillati</taxon>
        <taxon>Bacillota</taxon>
        <taxon>Clostridia</taxon>
        <taxon>Eubacteriales</taxon>
        <taxon>Clostridiaceae</taxon>
        <taxon>Clostridium</taxon>
    </lineage>
</organism>
<sequence>MFIDTAKILVKSGNGGNGCISFRREKYVAMGGPNGGDGGNGGSVILVADRNLTTLLDFTYRRKYAADNGEDGGTSKCFGKKGEDLYIKVPIGTVVKDVETGKTMVDLAKEGDSYIVARGGKGGKGNYHFATPTRQAPNFAEPGMPGEERMINLEIKLLADVGLIGFPNVGKSTLLSMVSKAKPKIANYHFTTLKPNLGVVKIEGANAFVMADIPGIIEGASEGVGLGLDFLRHIERTRLLVHVVDISGVEGRDSVEDFKKINEELKNYSVKLWDRPQIVVANKSDMLYDEEVFETFKNEVNKMGFDKVFKISAATREGVDDLLKEVTRQLSVIPVTEMEIAEEDRFIPEEKKFTYEIRVEDGVYVIEGSFVDRLLKSVNVNDPDSLRYFHKVLKNKGILDELKEMGIQDEDTVRLNDFEFDFLL</sequence>
<dbReference type="PROSITE" id="PS00905">
    <property type="entry name" value="GTP1_OBG"/>
    <property type="match status" value="1"/>
</dbReference>
<dbReference type="PANTHER" id="PTHR11702:SF31">
    <property type="entry name" value="MITOCHONDRIAL RIBOSOME-ASSOCIATED GTPASE 2"/>
    <property type="match status" value="1"/>
</dbReference>
<evidence type="ECO:0000256" key="5">
    <source>
        <dbReference type="ARBA" id="ARBA00022741"/>
    </source>
</evidence>
<evidence type="ECO:0000259" key="10">
    <source>
        <dbReference type="PROSITE" id="PS51710"/>
    </source>
</evidence>
<dbReference type="Gene3D" id="3.40.50.300">
    <property type="entry name" value="P-loop containing nucleotide triphosphate hydrolases"/>
    <property type="match status" value="1"/>
</dbReference>
<comment type="caution">
    <text evidence="13">The sequence shown here is derived from an EMBL/GenBank/DDBJ whole genome shotgun (WGS) entry which is preliminary data.</text>
</comment>
<dbReference type="EMBL" id="JENJ01000005">
    <property type="protein sequence ID" value="KGM97933.1"/>
    <property type="molecule type" value="Genomic_DNA"/>
</dbReference>
<evidence type="ECO:0000259" key="12">
    <source>
        <dbReference type="PROSITE" id="PS51883"/>
    </source>
</evidence>
<dbReference type="OrthoDB" id="9807318at2"/>
<dbReference type="PROSITE" id="PS51710">
    <property type="entry name" value="G_OBG"/>
    <property type="match status" value="1"/>
</dbReference>
<feature type="binding site" evidence="9">
    <location>
        <begin position="165"/>
        <end position="172"/>
    </location>
    <ligand>
        <name>GTP</name>
        <dbReference type="ChEBI" id="CHEBI:37565"/>
    </ligand>
</feature>
<dbReference type="EC" id="3.6.5.-" evidence="9"/>
<feature type="binding site" evidence="9">
    <location>
        <begin position="190"/>
        <end position="194"/>
    </location>
    <ligand>
        <name>GTP</name>
        <dbReference type="ChEBI" id="CHEBI:37565"/>
    </ligand>
</feature>